<proteinExistence type="predicted"/>
<dbReference type="GO" id="GO:0046677">
    <property type="term" value="P:response to antibiotic"/>
    <property type="evidence" value="ECO:0007669"/>
    <property type="project" value="UniProtKB-KW"/>
</dbReference>
<feature type="compositionally biased region" description="Pro residues" evidence="8">
    <location>
        <begin position="19"/>
        <end position="29"/>
    </location>
</feature>
<dbReference type="PANTHER" id="PTHR42718:SF42">
    <property type="entry name" value="EXPORT PROTEIN"/>
    <property type="match status" value="1"/>
</dbReference>
<feature type="region of interest" description="Disordered" evidence="8">
    <location>
        <begin position="1"/>
        <end position="45"/>
    </location>
</feature>
<keyword evidence="3" id="KW-1003">Cell membrane</keyword>
<dbReference type="Gene3D" id="1.20.1720.10">
    <property type="entry name" value="Multidrug resistance protein D"/>
    <property type="match status" value="1"/>
</dbReference>
<dbReference type="Proteomes" id="UP000588098">
    <property type="component" value="Unassembled WGS sequence"/>
</dbReference>
<dbReference type="InterPro" id="IPR011701">
    <property type="entry name" value="MFS"/>
</dbReference>
<dbReference type="EMBL" id="JACHJL010000002">
    <property type="protein sequence ID" value="MBB5933831.1"/>
    <property type="molecule type" value="Genomic_DNA"/>
</dbReference>
<dbReference type="Gene3D" id="1.20.1250.20">
    <property type="entry name" value="MFS general substrate transporter like domains"/>
    <property type="match status" value="1"/>
</dbReference>
<dbReference type="InterPro" id="IPR036259">
    <property type="entry name" value="MFS_trans_sf"/>
</dbReference>
<dbReference type="AlphaFoldDB" id="A0A7W9Q5K2"/>
<feature type="transmembrane region" description="Helical" evidence="9">
    <location>
        <begin position="481"/>
        <end position="500"/>
    </location>
</feature>
<feature type="transmembrane region" description="Helical" evidence="9">
    <location>
        <begin position="339"/>
        <end position="362"/>
    </location>
</feature>
<dbReference type="Pfam" id="PF07690">
    <property type="entry name" value="MFS_1"/>
    <property type="match status" value="1"/>
</dbReference>
<comment type="subcellular location">
    <subcellularLocation>
        <location evidence="1">Cell membrane</location>
        <topology evidence="1">Multi-pass membrane protein</topology>
    </subcellularLocation>
</comment>
<dbReference type="GO" id="GO:0005886">
    <property type="term" value="C:plasma membrane"/>
    <property type="evidence" value="ECO:0007669"/>
    <property type="project" value="UniProtKB-SubCell"/>
</dbReference>
<reference evidence="11 12" key="1">
    <citation type="submission" date="2020-08" db="EMBL/GenBank/DDBJ databases">
        <title>Genomic Encyclopedia of Type Strains, Phase III (KMG-III): the genomes of soil and plant-associated and newly described type strains.</title>
        <authorList>
            <person name="Whitman W."/>
        </authorList>
    </citation>
    <scope>NUCLEOTIDE SEQUENCE [LARGE SCALE GENOMIC DNA]</scope>
    <source>
        <strain evidence="11 12">CECT 8305</strain>
    </source>
</reference>
<dbReference type="SUPFAM" id="SSF103473">
    <property type="entry name" value="MFS general substrate transporter"/>
    <property type="match status" value="1"/>
</dbReference>
<dbReference type="PANTHER" id="PTHR42718">
    <property type="entry name" value="MAJOR FACILITATOR SUPERFAMILY MULTIDRUG TRANSPORTER MFSC"/>
    <property type="match status" value="1"/>
</dbReference>
<feature type="transmembrane region" description="Helical" evidence="9">
    <location>
        <begin position="181"/>
        <end position="203"/>
    </location>
</feature>
<dbReference type="InterPro" id="IPR004638">
    <property type="entry name" value="EmrB-like"/>
</dbReference>
<feature type="transmembrane region" description="Helical" evidence="9">
    <location>
        <begin position="243"/>
        <end position="263"/>
    </location>
</feature>
<feature type="transmembrane region" description="Helical" evidence="9">
    <location>
        <begin position="404"/>
        <end position="432"/>
    </location>
</feature>
<keyword evidence="7" id="KW-0046">Antibiotic resistance</keyword>
<feature type="transmembrane region" description="Helical" evidence="9">
    <location>
        <begin position="99"/>
        <end position="116"/>
    </location>
</feature>
<protein>
    <submittedName>
        <fullName evidence="11">EmrB/QacA subfamily drug resistance transporter</fullName>
    </submittedName>
</protein>
<dbReference type="NCBIfam" id="TIGR00711">
    <property type="entry name" value="efflux_EmrB"/>
    <property type="match status" value="1"/>
</dbReference>
<feature type="region of interest" description="Disordered" evidence="8">
    <location>
        <begin position="527"/>
        <end position="576"/>
    </location>
</feature>
<feature type="compositionally biased region" description="Basic and acidic residues" evidence="8">
    <location>
        <begin position="1"/>
        <end position="18"/>
    </location>
</feature>
<dbReference type="GO" id="GO:0022857">
    <property type="term" value="F:transmembrane transporter activity"/>
    <property type="evidence" value="ECO:0007669"/>
    <property type="project" value="InterPro"/>
</dbReference>
<evidence type="ECO:0000256" key="2">
    <source>
        <dbReference type="ARBA" id="ARBA00022448"/>
    </source>
</evidence>
<feature type="domain" description="Major facilitator superfamily (MFS) profile" evidence="10">
    <location>
        <begin position="57"/>
        <end position="504"/>
    </location>
</feature>
<feature type="transmembrane region" description="Helical" evidence="9">
    <location>
        <begin position="148"/>
        <end position="169"/>
    </location>
</feature>
<dbReference type="PROSITE" id="PS50850">
    <property type="entry name" value="MFS"/>
    <property type="match status" value="1"/>
</dbReference>
<comment type="caution">
    <text evidence="11">The sequence shown here is derived from an EMBL/GenBank/DDBJ whole genome shotgun (WGS) entry which is preliminary data.</text>
</comment>
<sequence>MTDPRPEREHESASEPAHEPAPTPAPESEPAPESAPERVATEAAGSVRLGTPTGRWVLLTTVLGSGIVMLDSTVVNVALPHIGEDLGTDLGGLQWTVNAYMLTLAALILLGGALGDRYGRRRVFVIGVAWFALASLLCGLAPNAEVLIGARALQGVGGALLTPGSLALIQSAFRPEHRARAVGAWSGLGGVAAAIGPFVGGWLVDGPGWRWVFLLNVPVAAVCIPIALRHVPESEDPRAHGGFDVAGAALGALALGAVTYALIAAPDAGASPLVIGAAVGGLLLAVAFCYLESQRAEPMLPLELFAIRQFSAINAVTLCVYAAFSGFFFLSVVQLQVVVGYSALQAGTALLPTTVLMLLFSAKSGELAQHTGPRLPLTVGPVLCAVGMLLMMRVGTDAVYWRDVLPALVVLGAGMVTLVAPLTATVLASVDVGRAGLASGINNAAARAAGLIAVAALPLLAGMGPEAYRSAAEFEETFRRAMPWCAGVLLLGSVLAWSLVRTDTLARAAEPGTEPCHPECAHHCGVAAPPLDSGEPPLDRGGPTADRGEPRTDRGEPPSDRGQTSADAGEPPRERD</sequence>
<evidence type="ECO:0000256" key="6">
    <source>
        <dbReference type="ARBA" id="ARBA00023136"/>
    </source>
</evidence>
<evidence type="ECO:0000313" key="12">
    <source>
        <dbReference type="Proteomes" id="UP000588098"/>
    </source>
</evidence>
<keyword evidence="5 9" id="KW-1133">Transmembrane helix</keyword>
<dbReference type="RefSeq" id="WP_184569159.1">
    <property type="nucleotide sequence ID" value="NZ_JACHJL010000002.1"/>
</dbReference>
<evidence type="ECO:0000313" key="11">
    <source>
        <dbReference type="EMBL" id="MBB5933831.1"/>
    </source>
</evidence>
<organism evidence="11 12">
    <name type="scientific">Streptomyces zagrosensis</name>
    <dbReference type="NCBI Taxonomy" id="1042984"/>
    <lineage>
        <taxon>Bacteria</taxon>
        <taxon>Bacillati</taxon>
        <taxon>Actinomycetota</taxon>
        <taxon>Actinomycetes</taxon>
        <taxon>Kitasatosporales</taxon>
        <taxon>Streptomycetaceae</taxon>
        <taxon>Streptomyces</taxon>
    </lineage>
</organism>
<feature type="transmembrane region" description="Helical" evidence="9">
    <location>
        <begin position="269"/>
        <end position="291"/>
    </location>
</feature>
<feature type="transmembrane region" description="Helical" evidence="9">
    <location>
        <begin position="374"/>
        <end position="392"/>
    </location>
</feature>
<keyword evidence="12" id="KW-1185">Reference proteome</keyword>
<name>A0A7W9Q5K2_9ACTN</name>
<feature type="transmembrane region" description="Helical" evidence="9">
    <location>
        <begin position="444"/>
        <end position="461"/>
    </location>
</feature>
<feature type="transmembrane region" description="Helical" evidence="9">
    <location>
        <begin position="123"/>
        <end position="142"/>
    </location>
</feature>
<keyword evidence="2" id="KW-0813">Transport</keyword>
<evidence type="ECO:0000256" key="9">
    <source>
        <dbReference type="SAM" id="Phobius"/>
    </source>
</evidence>
<accession>A0A7W9Q5K2</accession>
<gene>
    <name evidence="11" type="ORF">FHS42_000857</name>
</gene>
<evidence type="ECO:0000256" key="4">
    <source>
        <dbReference type="ARBA" id="ARBA00022692"/>
    </source>
</evidence>
<evidence type="ECO:0000259" key="10">
    <source>
        <dbReference type="PROSITE" id="PS50850"/>
    </source>
</evidence>
<keyword evidence="4 9" id="KW-0812">Transmembrane</keyword>
<evidence type="ECO:0000256" key="8">
    <source>
        <dbReference type="SAM" id="MobiDB-lite"/>
    </source>
</evidence>
<keyword evidence="6 9" id="KW-0472">Membrane</keyword>
<evidence type="ECO:0000256" key="1">
    <source>
        <dbReference type="ARBA" id="ARBA00004651"/>
    </source>
</evidence>
<evidence type="ECO:0000256" key="3">
    <source>
        <dbReference type="ARBA" id="ARBA00022475"/>
    </source>
</evidence>
<feature type="transmembrane region" description="Helical" evidence="9">
    <location>
        <begin position="312"/>
        <end position="333"/>
    </location>
</feature>
<feature type="transmembrane region" description="Helical" evidence="9">
    <location>
        <begin position="56"/>
        <end position="79"/>
    </location>
</feature>
<dbReference type="InterPro" id="IPR020846">
    <property type="entry name" value="MFS_dom"/>
</dbReference>
<feature type="transmembrane region" description="Helical" evidence="9">
    <location>
        <begin position="209"/>
        <end position="231"/>
    </location>
</feature>
<feature type="compositionally biased region" description="Basic and acidic residues" evidence="8">
    <location>
        <begin position="546"/>
        <end position="559"/>
    </location>
</feature>
<evidence type="ECO:0000256" key="7">
    <source>
        <dbReference type="ARBA" id="ARBA00023251"/>
    </source>
</evidence>
<evidence type="ECO:0000256" key="5">
    <source>
        <dbReference type="ARBA" id="ARBA00022989"/>
    </source>
</evidence>
<dbReference type="CDD" id="cd17321">
    <property type="entry name" value="MFS_MMR_MDR_like"/>
    <property type="match status" value="1"/>
</dbReference>